<evidence type="ECO:0000256" key="5">
    <source>
        <dbReference type="ARBA" id="ARBA00023136"/>
    </source>
</evidence>
<gene>
    <name evidence="10" type="ORF">UT63_C0094G0002</name>
</gene>
<evidence type="ECO:0000256" key="3">
    <source>
        <dbReference type="ARBA" id="ARBA00022692"/>
    </source>
</evidence>
<comment type="subcellular location">
    <subcellularLocation>
        <location evidence="1">Cell membrane</location>
        <topology evidence="1">Multi-pass membrane protein</topology>
    </subcellularLocation>
</comment>
<accession>A0A0G0Q031</accession>
<keyword evidence="6" id="KW-0406">Ion transport</keyword>
<dbReference type="EMBL" id="LBXN01000094">
    <property type="protein sequence ID" value="KKR30721.1"/>
    <property type="molecule type" value="Genomic_DNA"/>
</dbReference>
<protein>
    <recommendedName>
        <fullName evidence="9">Fluoride-specific ion channel</fullName>
    </recommendedName>
</protein>
<comment type="caution">
    <text evidence="9">Lacks conserved residue(s) required for the propagation of feature annotation.</text>
</comment>
<dbReference type="GO" id="GO:0005886">
    <property type="term" value="C:plasma membrane"/>
    <property type="evidence" value="ECO:0007669"/>
    <property type="project" value="UniProtKB-SubCell"/>
</dbReference>
<keyword evidence="6" id="KW-0813">Transport</keyword>
<evidence type="ECO:0000256" key="4">
    <source>
        <dbReference type="ARBA" id="ARBA00022989"/>
    </source>
</evidence>
<evidence type="ECO:0000313" key="10">
    <source>
        <dbReference type="EMBL" id="KKR30721.1"/>
    </source>
</evidence>
<comment type="catalytic activity">
    <reaction evidence="8">
        <text>fluoride(in) = fluoride(out)</text>
        <dbReference type="Rhea" id="RHEA:76159"/>
        <dbReference type="ChEBI" id="CHEBI:17051"/>
    </reaction>
    <physiologicalReaction direction="left-to-right" evidence="8">
        <dbReference type="Rhea" id="RHEA:76160"/>
    </physiologicalReaction>
</comment>
<evidence type="ECO:0000256" key="7">
    <source>
        <dbReference type="ARBA" id="ARBA00035120"/>
    </source>
</evidence>
<keyword evidence="2" id="KW-1003">Cell membrane</keyword>
<dbReference type="AlphaFoldDB" id="A0A0G0Q031"/>
<keyword evidence="6" id="KW-0407">Ion channel</keyword>
<keyword evidence="5 9" id="KW-0472">Membrane</keyword>
<comment type="caution">
    <text evidence="10">The sequence shown here is derived from an EMBL/GenBank/DDBJ whole genome shotgun (WGS) entry which is preliminary data.</text>
</comment>
<evidence type="ECO:0000256" key="8">
    <source>
        <dbReference type="ARBA" id="ARBA00035585"/>
    </source>
</evidence>
<name>A0A0G0Q031_9BACT</name>
<feature type="transmembrane region" description="Helical" evidence="9">
    <location>
        <begin position="32"/>
        <end position="54"/>
    </location>
</feature>
<proteinExistence type="inferred from homology"/>
<comment type="function">
    <text evidence="9">Important for reducing fluoride concentration in the cell, thus reducing its toxicity.</text>
</comment>
<keyword evidence="4 9" id="KW-1133">Transmembrane helix</keyword>
<comment type="similarity">
    <text evidence="7 9">Belongs to the fluoride channel Fluc/FEX (TC 1.A.43) family.</text>
</comment>
<evidence type="ECO:0000313" key="11">
    <source>
        <dbReference type="Proteomes" id="UP000034539"/>
    </source>
</evidence>
<evidence type="ECO:0000256" key="2">
    <source>
        <dbReference type="ARBA" id="ARBA00022475"/>
    </source>
</evidence>
<dbReference type="Pfam" id="PF02537">
    <property type="entry name" value="CRCB"/>
    <property type="match status" value="1"/>
</dbReference>
<keyword evidence="3 9" id="KW-0812">Transmembrane</keyword>
<reference evidence="10 11" key="1">
    <citation type="journal article" date="2015" name="Nature">
        <title>rRNA introns, odd ribosomes, and small enigmatic genomes across a large radiation of phyla.</title>
        <authorList>
            <person name="Brown C.T."/>
            <person name="Hug L.A."/>
            <person name="Thomas B.C."/>
            <person name="Sharon I."/>
            <person name="Castelle C.J."/>
            <person name="Singh A."/>
            <person name="Wilkins M.J."/>
            <person name="Williams K.H."/>
            <person name="Banfield J.F."/>
        </authorList>
    </citation>
    <scope>NUCLEOTIDE SEQUENCE [LARGE SCALE GENOMIC DNA]</scope>
</reference>
<evidence type="ECO:0000256" key="9">
    <source>
        <dbReference type="RuleBase" id="RU004340"/>
    </source>
</evidence>
<evidence type="ECO:0000256" key="1">
    <source>
        <dbReference type="ARBA" id="ARBA00004651"/>
    </source>
</evidence>
<dbReference type="GO" id="GO:0034220">
    <property type="term" value="P:monoatomic ion transmembrane transport"/>
    <property type="evidence" value="ECO:0007669"/>
    <property type="project" value="UniProtKB-KW"/>
</dbReference>
<evidence type="ECO:0000256" key="6">
    <source>
        <dbReference type="ARBA" id="ARBA00023303"/>
    </source>
</evidence>
<organism evidence="10 11">
    <name type="scientific">Candidatus Gottesmanbacteria bacterium GW2011_GWC2_39_8</name>
    <dbReference type="NCBI Taxonomy" id="1618450"/>
    <lineage>
        <taxon>Bacteria</taxon>
        <taxon>Candidatus Gottesmaniibacteriota</taxon>
    </lineage>
</organism>
<dbReference type="InterPro" id="IPR003691">
    <property type="entry name" value="FluC"/>
</dbReference>
<dbReference type="Proteomes" id="UP000034539">
    <property type="component" value="Unassembled WGS sequence"/>
</dbReference>
<sequence>MRFLFIGVGGAIGSLFRYIVSGLTYKFFDGVFPWGTLAVNLIGSLAAGFLWGLFEAVIIQPNIRTFIFVGTALGCPRTGSSPIPT</sequence>